<dbReference type="InterPro" id="IPR056855">
    <property type="entry name" value="ATP-grasp_IQCH"/>
</dbReference>
<keyword evidence="3" id="KW-1185">Reference proteome</keyword>
<sequence>MADIPKHEDTFEDVLVQVEHDLSQLKYNVGKINVDEKGATLDIKVLDNAISRTQSSIRRHADDYLKSVNKQQLVLPAIEDLPKQTLKIYKWKPSLEGLPDVYSQKKTLDALFHETKVKPEAVESLAVTKAKGKRVQYLPEDELQPVIKPSLLRMSIQHNIMTLQPRPELHWSKKELDFKPEKKSKCQMDSQTRPRRKVGESKHLFTSLPSLPSQITVSDRMDQMEIQATTSFVTEETEDQSEDAQTSTFTIVNGKIDPMAKDFICFKGRFSWCWSSVVEVLEDLTKLLREFAVPLAKVDGDNFIQLCPSSDYGYSKTLSKATLFSLLQNKGDVLELVSRPGQRYRGEGGRDAAATRIQACWRRYFNRTSYLCYHHRKNAAEVISMSWLLHYQRCQVKKDLQAKRFRQLENYRNRAEHLAENWKHIRSSKRTIIHIPSLGFSQSWRQNTRKYDILQNIQITRLCDIRDENVEVIYICPVHLGEDILRYYDNFLSRNGADSSTSQDLLCNKRFLILTPEAVDHFPTRNMCLSTLLKYSPSTLKQIKRQIQGKWAYIVGGVGHEDDLDVADELDVPILGPEPAVSQLHGTKSGGRRIFSEAGLEVPPGQGDVYALNQLYETLAELITQNIHIQRWLFKINVQRRGRDTAFCDVCHLRCYSWALQRYQYFGPDLYHSKWVQEFVMQKYLEEIPEWLIYYTQLAKCSRFQSWSEFMKFFLRQGGVVEAYPPSENVTHMTVDMLLEPSGEVTLLSWGDQLHGYCHLDIVGAIIPKTSVHLEILHSICMHVAHVCQQKCIMGYVSVGLATFVDHSTMKQKIWGIDLEIGFSDQLAMTQMLLMATGGTLNWHTGCFEVPMPVKEKCSEQEAAAKHLVDSRYAVVGIHLFHSNLSMLYHSMFFKMCKYNYIEFNKKENEGTVFALYDSSERSTIGMIAVSEDLQGALVTFAQNLSVIHQEILSSKKEEETNFKVVITNIEDMLEMIIQNKNQLMD</sequence>
<name>A0A315W4A6_GAMAF</name>
<dbReference type="EMBL" id="NHOQ01000384">
    <property type="protein sequence ID" value="PWA30501.1"/>
    <property type="molecule type" value="Genomic_DNA"/>
</dbReference>
<organism evidence="2 3">
    <name type="scientific">Gambusia affinis</name>
    <name type="common">Western mosquitofish</name>
    <name type="synonym">Heterandria affinis</name>
    <dbReference type="NCBI Taxonomy" id="33528"/>
    <lineage>
        <taxon>Eukaryota</taxon>
        <taxon>Metazoa</taxon>
        <taxon>Chordata</taxon>
        <taxon>Craniata</taxon>
        <taxon>Vertebrata</taxon>
        <taxon>Euteleostomi</taxon>
        <taxon>Actinopterygii</taxon>
        <taxon>Neopterygii</taxon>
        <taxon>Teleostei</taxon>
        <taxon>Neoteleostei</taxon>
        <taxon>Acanthomorphata</taxon>
        <taxon>Ovalentaria</taxon>
        <taxon>Atherinomorphae</taxon>
        <taxon>Cyprinodontiformes</taxon>
        <taxon>Poeciliidae</taxon>
        <taxon>Poeciliinae</taxon>
        <taxon>Gambusia</taxon>
    </lineage>
</organism>
<gene>
    <name evidence="2" type="ORF">CCH79_00015298</name>
</gene>
<dbReference type="PROSITE" id="PS50096">
    <property type="entry name" value="IQ"/>
    <property type="match status" value="1"/>
</dbReference>
<evidence type="ECO:0000313" key="3">
    <source>
        <dbReference type="Proteomes" id="UP000250572"/>
    </source>
</evidence>
<feature type="domain" description="IQCH-like ATP-grasp" evidence="1">
    <location>
        <begin position="579"/>
        <end position="843"/>
    </location>
</feature>
<evidence type="ECO:0000259" key="1">
    <source>
        <dbReference type="Pfam" id="PF24923"/>
    </source>
</evidence>
<proteinExistence type="predicted"/>
<dbReference type="AlphaFoldDB" id="A0A315W4A6"/>
<dbReference type="PANTHER" id="PTHR14465">
    <property type="entry name" value="IQ DOMAIN-CONTAINING PROTEIN H"/>
    <property type="match status" value="1"/>
</dbReference>
<dbReference type="STRING" id="33528.ENSGAFP00000030780"/>
<dbReference type="Proteomes" id="UP000250572">
    <property type="component" value="Unassembled WGS sequence"/>
</dbReference>
<protein>
    <recommendedName>
        <fullName evidence="1">IQCH-like ATP-grasp domain-containing protein</fullName>
    </recommendedName>
</protein>
<accession>A0A315W4A6</accession>
<dbReference type="PANTHER" id="PTHR14465:SF0">
    <property type="entry name" value="IQ DOMAIN-CONTAINING PROTEIN H"/>
    <property type="match status" value="1"/>
</dbReference>
<evidence type="ECO:0000313" key="2">
    <source>
        <dbReference type="EMBL" id="PWA30501.1"/>
    </source>
</evidence>
<dbReference type="OMA" id="MHEFIIR"/>
<comment type="caution">
    <text evidence="2">The sequence shown here is derived from an EMBL/GenBank/DDBJ whole genome shotgun (WGS) entry which is preliminary data.</text>
</comment>
<dbReference type="Pfam" id="PF24923">
    <property type="entry name" value="ATP-grasp_IQCH"/>
    <property type="match status" value="1"/>
</dbReference>
<dbReference type="InterPro" id="IPR038752">
    <property type="entry name" value="IQCH"/>
</dbReference>
<reference evidence="2 3" key="1">
    <citation type="journal article" date="2018" name="G3 (Bethesda)">
        <title>A High-Quality Reference Genome for the Invasive Mosquitofish Gambusia affinis Using a Chicago Library.</title>
        <authorList>
            <person name="Hoffberg S.L."/>
            <person name="Troendle N.J."/>
            <person name="Glenn T.C."/>
            <person name="Mahmud O."/>
            <person name="Louha S."/>
            <person name="Chalopin D."/>
            <person name="Bennetzen J.L."/>
            <person name="Mauricio R."/>
        </authorList>
    </citation>
    <scope>NUCLEOTIDE SEQUENCE [LARGE SCALE GENOMIC DNA]</scope>
    <source>
        <strain evidence="2">NE01/NJP1002.9</strain>
        <tissue evidence="2">Muscle</tissue>
    </source>
</reference>